<keyword evidence="1" id="KW-1133">Transmembrane helix</keyword>
<evidence type="ECO:0000256" key="1">
    <source>
        <dbReference type="SAM" id="Phobius"/>
    </source>
</evidence>
<keyword evidence="1" id="KW-0812">Transmembrane</keyword>
<feature type="transmembrane region" description="Helical" evidence="1">
    <location>
        <begin position="74"/>
        <end position="95"/>
    </location>
</feature>
<dbReference type="Proteomes" id="UP000599312">
    <property type="component" value="Unassembled WGS sequence"/>
</dbReference>
<proteinExistence type="predicted"/>
<dbReference type="AlphaFoldDB" id="A0A931BLT5"/>
<keyword evidence="1" id="KW-0472">Membrane</keyword>
<organism evidence="2 3">
    <name type="scientific">Microvirga alba</name>
    <dbReference type="NCBI Taxonomy" id="2791025"/>
    <lineage>
        <taxon>Bacteria</taxon>
        <taxon>Pseudomonadati</taxon>
        <taxon>Pseudomonadota</taxon>
        <taxon>Alphaproteobacteria</taxon>
        <taxon>Hyphomicrobiales</taxon>
        <taxon>Methylobacteriaceae</taxon>
        <taxon>Microvirga</taxon>
    </lineage>
</organism>
<keyword evidence="3" id="KW-1185">Reference proteome</keyword>
<accession>A0A931BLT5</accession>
<comment type="caution">
    <text evidence="2">The sequence shown here is derived from an EMBL/GenBank/DDBJ whole genome shotgun (WGS) entry which is preliminary data.</text>
</comment>
<gene>
    <name evidence="2" type="ORF">I2H38_09515</name>
</gene>
<dbReference type="EMBL" id="JADQDO010000003">
    <property type="protein sequence ID" value="MBF9233611.1"/>
    <property type="molecule type" value="Genomic_DNA"/>
</dbReference>
<evidence type="ECO:0000313" key="3">
    <source>
        <dbReference type="Proteomes" id="UP000599312"/>
    </source>
</evidence>
<evidence type="ECO:0000313" key="2">
    <source>
        <dbReference type="EMBL" id="MBF9233611.1"/>
    </source>
</evidence>
<protein>
    <recommendedName>
        <fullName evidence="4">DNA methyltransferase</fullName>
    </recommendedName>
</protein>
<reference evidence="2" key="1">
    <citation type="submission" date="2020-11" db="EMBL/GenBank/DDBJ databases">
        <authorList>
            <person name="Kim M.K."/>
        </authorList>
    </citation>
    <scope>NUCLEOTIDE SEQUENCE</scope>
    <source>
        <strain evidence="2">BT350</strain>
    </source>
</reference>
<name>A0A931BLT5_9HYPH</name>
<sequence length="105" mass="9959">MSAMLINLILQVLSGAVGGNIVGKASDRLDLGPLGNSIAGALGGVGGGQLLNMMLGAGAGTAATTMSGMDIGAIISQIAGGGVSGAVLTLVVGLIRQAMSGTQAH</sequence>
<evidence type="ECO:0008006" key="4">
    <source>
        <dbReference type="Google" id="ProtNLM"/>
    </source>
</evidence>